<evidence type="ECO:0000313" key="3">
    <source>
        <dbReference type="WBParaSite" id="EVEC_0000855601-mRNA-1"/>
    </source>
</evidence>
<reference evidence="1 2" key="2">
    <citation type="submission" date="2018-10" db="EMBL/GenBank/DDBJ databases">
        <authorList>
            <consortium name="Pathogen Informatics"/>
        </authorList>
    </citation>
    <scope>NUCLEOTIDE SEQUENCE [LARGE SCALE GENOMIC DNA]</scope>
</reference>
<dbReference type="OrthoDB" id="2448405at2759"/>
<protein>
    <submittedName>
        <fullName evidence="3">DUF4352 domain-containing protein</fullName>
    </submittedName>
</protein>
<dbReference type="Proteomes" id="UP000274131">
    <property type="component" value="Unassembled WGS sequence"/>
</dbReference>
<sequence>MLKNRVSIGLALPNMKRLFTVFRLLALAHSKEYYGVYVGKLESTDKGISGHVFLANETILQIVNFTHESVKDSDSTQLLFFNTGRTSKAKAVYLEQTTPDGKFILPITPVLNGPFKRQTIVVKIPENVLSWNSFALADNEDQVSFSKISFYTTI</sequence>
<dbReference type="EMBL" id="UXUI01009227">
    <property type="protein sequence ID" value="VDD93289.1"/>
    <property type="molecule type" value="Genomic_DNA"/>
</dbReference>
<evidence type="ECO:0000313" key="1">
    <source>
        <dbReference type="EMBL" id="VDD93289.1"/>
    </source>
</evidence>
<evidence type="ECO:0000313" key="2">
    <source>
        <dbReference type="Proteomes" id="UP000274131"/>
    </source>
</evidence>
<gene>
    <name evidence="1" type="ORF">EVEC_LOCUS8040</name>
</gene>
<accession>A0A0N4VD83</accession>
<reference evidence="3" key="1">
    <citation type="submission" date="2017-02" db="UniProtKB">
        <authorList>
            <consortium name="WormBaseParasite"/>
        </authorList>
    </citation>
    <scope>IDENTIFICATION</scope>
</reference>
<keyword evidence="2" id="KW-1185">Reference proteome</keyword>
<name>A0A0N4VD83_ENTVE</name>
<organism evidence="3">
    <name type="scientific">Enterobius vermicularis</name>
    <name type="common">Human pinworm</name>
    <dbReference type="NCBI Taxonomy" id="51028"/>
    <lineage>
        <taxon>Eukaryota</taxon>
        <taxon>Metazoa</taxon>
        <taxon>Ecdysozoa</taxon>
        <taxon>Nematoda</taxon>
        <taxon>Chromadorea</taxon>
        <taxon>Rhabditida</taxon>
        <taxon>Spirurina</taxon>
        <taxon>Oxyuridomorpha</taxon>
        <taxon>Oxyuroidea</taxon>
        <taxon>Oxyuridae</taxon>
        <taxon>Enterobius</taxon>
    </lineage>
</organism>
<dbReference type="WBParaSite" id="EVEC_0000855601-mRNA-1">
    <property type="protein sequence ID" value="EVEC_0000855601-mRNA-1"/>
    <property type="gene ID" value="EVEC_0000855601"/>
</dbReference>
<dbReference type="AlphaFoldDB" id="A0A0N4VD83"/>
<proteinExistence type="predicted"/>